<dbReference type="SUPFAM" id="SSF51126">
    <property type="entry name" value="Pectin lyase-like"/>
    <property type="match status" value="3"/>
</dbReference>
<comment type="subcellular location">
    <subcellularLocation>
        <location evidence="1">Cell envelope</location>
    </subcellularLocation>
    <subcellularLocation>
        <location evidence="2">Cell outer membrane</location>
    </subcellularLocation>
    <subcellularLocation>
        <location evidence="3">Secreted</location>
    </subcellularLocation>
</comment>
<evidence type="ECO:0000256" key="8">
    <source>
        <dbReference type="SAM" id="Phobius"/>
    </source>
</evidence>
<keyword evidence="8" id="KW-0812">Transmembrane</keyword>
<dbReference type="EMBL" id="RRYP01016550">
    <property type="protein sequence ID" value="TNV74918.1"/>
    <property type="molecule type" value="Genomic_DNA"/>
</dbReference>
<name>A0A8J8NH15_HALGN</name>
<dbReference type="InterPro" id="IPR011050">
    <property type="entry name" value="Pectin_lyase_fold/virulence"/>
</dbReference>
<gene>
    <name evidence="9" type="ORF">FGO68_gene11958</name>
</gene>
<dbReference type="PANTHER" id="PTHR11319">
    <property type="entry name" value="G PROTEIN-COUPLED RECEPTOR-RELATED"/>
    <property type="match status" value="1"/>
</dbReference>
<evidence type="ECO:0000256" key="1">
    <source>
        <dbReference type="ARBA" id="ARBA00004196"/>
    </source>
</evidence>
<keyword evidence="7" id="KW-0998">Cell outer membrane</keyword>
<feature type="transmembrane region" description="Helical" evidence="8">
    <location>
        <begin position="1812"/>
        <end position="1836"/>
    </location>
</feature>
<dbReference type="PANTHER" id="PTHR11319:SF35">
    <property type="entry name" value="OUTER MEMBRANE PROTEIN PMPC-RELATED"/>
    <property type="match status" value="1"/>
</dbReference>
<organism evidence="9 10">
    <name type="scientific">Halteria grandinella</name>
    <dbReference type="NCBI Taxonomy" id="5974"/>
    <lineage>
        <taxon>Eukaryota</taxon>
        <taxon>Sar</taxon>
        <taxon>Alveolata</taxon>
        <taxon>Ciliophora</taxon>
        <taxon>Intramacronucleata</taxon>
        <taxon>Spirotrichea</taxon>
        <taxon>Stichotrichia</taxon>
        <taxon>Sporadotrichida</taxon>
        <taxon>Halteriidae</taxon>
        <taxon>Halteria</taxon>
    </lineage>
</organism>
<evidence type="ECO:0000256" key="7">
    <source>
        <dbReference type="ARBA" id="ARBA00023237"/>
    </source>
</evidence>
<evidence type="ECO:0000256" key="4">
    <source>
        <dbReference type="ARBA" id="ARBA00022525"/>
    </source>
</evidence>
<evidence type="ECO:0000256" key="5">
    <source>
        <dbReference type="ARBA" id="ARBA00022729"/>
    </source>
</evidence>
<feature type="transmembrane region" description="Helical" evidence="8">
    <location>
        <begin position="1956"/>
        <end position="1985"/>
    </location>
</feature>
<evidence type="ECO:0000256" key="6">
    <source>
        <dbReference type="ARBA" id="ARBA00023136"/>
    </source>
</evidence>
<sequence>MSSLIMIPVMNSSNEPFRYNINVKESAFSRFTNCGSLLSNHHHSDYYLFPPTFNSNFLLPQYQGYGEHLQRANNQFIQRRYMSHLPLQWNETFEQSPFSKYNSQLNFTRLVRIADNTFDQFNMLKKRHNDNNYTVRNSKDYTKVSNESMRDIGFIVQLYDNFDSSYLAIEGNRFSDTQQEYISETANSPRHCQTVIPLIIPVYSQDIYANLSEPIVQMAHLISAKEFRNSLFLITNNTFTNLSLAGPLIHLQERPGGLESAMIIAKNTFSFIHGLINTNIVNIKRDSDATDQPLLIQDVRQPQFSNLISTIALVYTFSQNMYGGNILIAWNNFTQICGCREVDASAISVGVKKFQYSSNFPVSLKRNVVIPYLDPTIVFQYPYLSLSDLFLPVSITHPSIGQLTLLRMGVNITGNIFTNVSIGSERLQDLFQYIKSGITKIQNVAHVSISQERFQNCGSQWAEHSNYLFNLIHYKTSSVSADKTYNQAAPTFKSTSTFFATSSSAVLTILTAARIELGSGNYFNNVWLVDRTDAMTRYKEQATILFVNSLNGNLTIGGEEESVIENVQGYLNNQTLDQNGVYSYQPELSSKSALVAQYGIGAPLFNFIKVNNTVQNVILKNIVMRNMYFASNVTYPSGESSRVPAIFTSDMQDKTFLNVLQSITLRNVLIENTQYDGTCRYIDLLAWNITIENLTMRNIGHIDLASDSRLRALVMRDRVGMVYRESVSLFKVTLMSKDSQASQVRVNELILSGINATRGALPVFIIDRPWDQAPAIESKIQISDLTVKGDYYQEETVSQLWGSNLPSTALFKISNSKELAIQIEVTRCQLNWLYSTYGLLQTQFQIDALRLSGCKIQQFGAQYAAIQYLPAGTIREFSIDQSKIYGDTRYILDKSDFLSVATHRPELFIRGSLFKIISVSNVTFANSIFQGNHFAKQGGLIDIRQGSNLYLKNVQVTQLSASQAGAIMLTSDSFGYISNSTFHDLLAINHGVILLNMESALTIKASNFYANKAMQNGVFKVSGDSDMEIEGCSFKSNFAENYNSVGSVYQVKNYFKIKNSIFEENEAFISDQMSENQVGRLIEFIAILAQIELTGCQFLNNLAHSGTPNLYFFYSTNVLILSCHFSINFDQSQQSPEINGNFLQIISRTQMKISKCTFTNGFAISGGAIYVQGEAHLEISQSTFSGNNAQKYGGAIYGDSLKYLRISENCLFIDNYAKIFNGDALQMTNFPTGAVEIEDTDFKSTYLPSNFVHIEEVFTAYIQGITAINVNSGSKTSDKQAGFILKNINNATIAKSSFINLYGSNPSGGGGAIVIEQTDKNQAKPTEIIDCDIIGSRSSTHGGGLALINTYNVFVSSTKFINNEAALNGGALHYSCNSTGTLNYPCQVLLSGCTFVNNTAGKEGGAIKWNFYEPQYINVLFENNRAGYYGNDVASVAKELIQISKENIGKSAYNRSLPIVNSQYENVTMQSGGTVSFYFGLIDKNGSFIKTDNKSSLIIQILRNTSEEFTAVIETETQIQSRNGIFSIENMILIATPNTTQQIKFETDGVNLDIPQNQPSPMFASFGIVTSIESSHSLDFQIFVRGCFPGEQLLSNGVCKSCEAGTYLLVKSGGEPTTCKPCQLQYSYCLGGANVYPRPGYWRSSRLSENFMQCLNPASCLGGLITQDPLGTCGEGYQGILCSSCKSGYSLSESTRKCLKCPTKTANFLLIAGIVVILAVFVIILVSANQNSSNKEKNYLPVFLRILLNHFQVLTLVGTFDFDWPHRILDFYKDMQPVSDAQTQLLSVDCFIDTNRDVLGAALHNESLIQPIYIKSLALAALPLVMIAISIVYWLLKEKIRAFRRKWTVVSINIEQEQDYSSQKDGIDQNVYEGSHQIDLKPHQDSTQSKKPIEYKKQESIQGEDVIGKILSTVIVILFLLHPTLTREMFNMFNCKEIEGVERLYRDLDVVCYRGIHWTIAIGVSLPVIIIFSLGIPIVGFWVIYKNKEDLQKPFFKKRYGFLYSGYGKGGSAYWEIFVIYRKIILIFIQVFLVRLGKIVQALITLLFLCTVMFFTHFLSPYTQHYLNHLELISLFSSTVSVYFCIYFISFNIAENTSNESTSEPTMFALIVIFQTVFFIYWAYCFMREFRYTIRKRFPRLYLVLVLCCRKEKLTLESSVDKYQAKVVAPLLASFDQMQRFIGERKRLYEQGMVPKEDKELRSQVLKFLQFQQKIERHQQFSKDSTSKSIIDSVLSNSKLYDYKSHSIRLSDVAHSSHINNQTEENDEIFQEMFDTTPPLYTRDMSITNSCDADSLNNIAAEYSLGERAVVEQEEKVKLRKGKNSGSMLKKSFQGRSPLQLMPKHRQATFSIANDAVRTHMQSLNETVREQSELESILASVERIDEPVSKETKQFQIKQEGMINQSSVDVQIKRSSLSGIKKAKREQNKQQKLRKINSKKVVENCPSIHQSRSPILMTKWNQEFVQLEVALDTNDDVVGQRHQKRESQIAFRDELLLSSAQK</sequence>
<protein>
    <submittedName>
        <fullName evidence="9">Uncharacterized protein</fullName>
    </submittedName>
</protein>
<feature type="transmembrane region" description="Helical" evidence="8">
    <location>
        <begin position="2072"/>
        <end position="2094"/>
    </location>
</feature>
<evidence type="ECO:0000313" key="10">
    <source>
        <dbReference type="Proteomes" id="UP000785679"/>
    </source>
</evidence>
<feature type="transmembrane region" description="Helical" evidence="8">
    <location>
        <begin position="2106"/>
        <end position="2127"/>
    </location>
</feature>
<accession>A0A8J8NH15</accession>
<dbReference type="Proteomes" id="UP000785679">
    <property type="component" value="Unassembled WGS sequence"/>
</dbReference>
<evidence type="ECO:0000313" key="9">
    <source>
        <dbReference type="EMBL" id="TNV74918.1"/>
    </source>
</evidence>
<dbReference type="NCBIfam" id="TIGR01376">
    <property type="entry name" value="POMP_repeat"/>
    <property type="match status" value="1"/>
</dbReference>
<dbReference type="InterPro" id="IPR003368">
    <property type="entry name" value="POMP_repeat"/>
</dbReference>
<feature type="transmembrane region" description="Helical" evidence="8">
    <location>
        <begin position="1739"/>
        <end position="1760"/>
    </location>
</feature>
<dbReference type="GO" id="GO:0005576">
    <property type="term" value="C:extracellular region"/>
    <property type="evidence" value="ECO:0007669"/>
    <property type="project" value="UniProtKB-SubCell"/>
</dbReference>
<feature type="transmembrane region" description="Helical" evidence="8">
    <location>
        <begin position="1706"/>
        <end position="1727"/>
    </location>
</feature>
<feature type="transmembrane region" description="Helical" evidence="8">
    <location>
        <begin position="2039"/>
        <end position="2060"/>
    </location>
</feature>
<evidence type="ECO:0000256" key="3">
    <source>
        <dbReference type="ARBA" id="ARBA00004613"/>
    </source>
</evidence>
<keyword evidence="5" id="KW-0732">Signal</keyword>
<dbReference type="OrthoDB" id="10035969at2759"/>
<keyword evidence="8" id="KW-1133">Transmembrane helix</keyword>
<reference evidence="9" key="1">
    <citation type="submission" date="2019-06" db="EMBL/GenBank/DDBJ databases">
        <authorList>
            <person name="Zheng W."/>
        </authorList>
    </citation>
    <scope>NUCLEOTIDE SEQUENCE</scope>
    <source>
        <strain evidence="9">QDHG01</strain>
    </source>
</reference>
<feature type="transmembrane region" description="Helical" evidence="8">
    <location>
        <begin position="2013"/>
        <end position="2033"/>
    </location>
</feature>
<keyword evidence="6 8" id="KW-0472">Membrane</keyword>
<comment type="caution">
    <text evidence="9">The sequence shown here is derived from an EMBL/GenBank/DDBJ whole genome shotgun (WGS) entry which is preliminary data.</text>
</comment>
<keyword evidence="4" id="KW-0964">Secreted</keyword>
<proteinExistence type="predicted"/>
<keyword evidence="10" id="KW-1185">Reference proteome</keyword>
<evidence type="ECO:0000256" key="2">
    <source>
        <dbReference type="ARBA" id="ARBA00004442"/>
    </source>
</evidence>